<protein>
    <submittedName>
        <fullName evidence="1">Uncharacterized protein</fullName>
    </submittedName>
</protein>
<accession>A0ABR3W774</accession>
<evidence type="ECO:0000313" key="2">
    <source>
        <dbReference type="Proteomes" id="UP001586593"/>
    </source>
</evidence>
<dbReference type="EMBL" id="JAZHXJ010000662">
    <property type="protein sequence ID" value="KAL1854454.1"/>
    <property type="molecule type" value="Genomic_DNA"/>
</dbReference>
<comment type="caution">
    <text evidence="1">The sequence shown here is derived from an EMBL/GenBank/DDBJ whole genome shotgun (WGS) entry which is preliminary data.</text>
</comment>
<dbReference type="Proteomes" id="UP001586593">
    <property type="component" value="Unassembled WGS sequence"/>
</dbReference>
<gene>
    <name evidence="1" type="ORF">VTK73DRAFT_8743</name>
</gene>
<proteinExistence type="predicted"/>
<organism evidence="1 2">
    <name type="scientific">Phialemonium thermophilum</name>
    <dbReference type="NCBI Taxonomy" id="223376"/>
    <lineage>
        <taxon>Eukaryota</taxon>
        <taxon>Fungi</taxon>
        <taxon>Dikarya</taxon>
        <taxon>Ascomycota</taxon>
        <taxon>Pezizomycotina</taxon>
        <taxon>Sordariomycetes</taxon>
        <taxon>Sordariomycetidae</taxon>
        <taxon>Cephalothecales</taxon>
        <taxon>Cephalothecaceae</taxon>
        <taxon>Phialemonium</taxon>
    </lineage>
</organism>
<name>A0ABR3W774_9PEZI</name>
<evidence type="ECO:0000313" key="1">
    <source>
        <dbReference type="EMBL" id="KAL1854454.1"/>
    </source>
</evidence>
<keyword evidence="2" id="KW-1185">Reference proteome</keyword>
<sequence length="249" mass="27688">MCRYEHVDRTVYPYSAVAKLPFFSTAFDFPRFLRQGRLPGFGPASNYCLLSAPINRSGLALVAGLPWRIGREPHLRCIRLTVRRGMCSSLHPSQIQIRGLAENIHALGLTRYLRPSEDPGFHEAGEHKAPPPPSLTRTQAEILSLFPSDSRHVPSSHVILSYFRVTPPTTTLCPHVLADKYGPGVDKETAVPRVELRTGEFPRRRVALRPRRSGLCAVGRPRVHPSWDALYGTSPSSSHFAFSACCPVD</sequence>
<reference evidence="1 2" key="1">
    <citation type="journal article" date="2024" name="Commun. Biol.">
        <title>Comparative genomic analysis of thermophilic fungi reveals convergent evolutionary adaptations and gene losses.</title>
        <authorList>
            <person name="Steindorff A.S."/>
            <person name="Aguilar-Pontes M.V."/>
            <person name="Robinson A.J."/>
            <person name="Andreopoulos B."/>
            <person name="LaButti K."/>
            <person name="Kuo A."/>
            <person name="Mondo S."/>
            <person name="Riley R."/>
            <person name="Otillar R."/>
            <person name="Haridas S."/>
            <person name="Lipzen A."/>
            <person name="Grimwood J."/>
            <person name="Schmutz J."/>
            <person name="Clum A."/>
            <person name="Reid I.D."/>
            <person name="Moisan M.C."/>
            <person name="Butler G."/>
            <person name="Nguyen T.T.M."/>
            <person name="Dewar K."/>
            <person name="Conant G."/>
            <person name="Drula E."/>
            <person name="Henrissat B."/>
            <person name="Hansel C."/>
            <person name="Singer S."/>
            <person name="Hutchinson M.I."/>
            <person name="de Vries R.P."/>
            <person name="Natvig D.O."/>
            <person name="Powell A.J."/>
            <person name="Tsang A."/>
            <person name="Grigoriev I.V."/>
        </authorList>
    </citation>
    <scope>NUCLEOTIDE SEQUENCE [LARGE SCALE GENOMIC DNA]</scope>
    <source>
        <strain evidence="1 2">ATCC 24622</strain>
    </source>
</reference>